<dbReference type="OrthoDB" id="9108896at2"/>
<evidence type="ECO:0000313" key="2">
    <source>
        <dbReference type="EMBL" id="VVE89483.1"/>
    </source>
</evidence>
<organism evidence="2 3">
    <name type="scientific">Pandoraea bronchicola</name>
    <dbReference type="NCBI Taxonomy" id="2508287"/>
    <lineage>
        <taxon>Bacteria</taxon>
        <taxon>Pseudomonadati</taxon>
        <taxon>Pseudomonadota</taxon>
        <taxon>Betaproteobacteria</taxon>
        <taxon>Burkholderiales</taxon>
        <taxon>Burkholderiaceae</taxon>
        <taxon>Pandoraea</taxon>
    </lineage>
</organism>
<sequence length="87" mass="8706">MALSGLVCGPADEPGVTYAEVGGQHVKCGADSAGNEMLIHVATLSDSQPVAGGEIVGLQIGGAVLGVMAVAWCIRAIRNHFDSTGEA</sequence>
<dbReference type="EMBL" id="CABPST010000009">
    <property type="protein sequence ID" value="VVE89483.1"/>
    <property type="molecule type" value="Genomic_DNA"/>
</dbReference>
<dbReference type="AlphaFoldDB" id="A0A5E5BYR8"/>
<dbReference type="RefSeq" id="WP_039375198.1">
    <property type="nucleotide sequence ID" value="NZ_CABPST010000009.1"/>
</dbReference>
<keyword evidence="1" id="KW-0812">Transmembrane</keyword>
<feature type="transmembrane region" description="Helical" evidence="1">
    <location>
        <begin position="55"/>
        <end position="74"/>
    </location>
</feature>
<reference evidence="2 3" key="1">
    <citation type="submission" date="2019-08" db="EMBL/GenBank/DDBJ databases">
        <authorList>
            <person name="Peeters C."/>
        </authorList>
    </citation>
    <scope>NUCLEOTIDE SEQUENCE [LARGE SCALE GENOMIC DNA]</scope>
    <source>
        <strain evidence="2 3">LMG 20603</strain>
    </source>
</reference>
<protein>
    <submittedName>
        <fullName evidence="2">Uncharacterized protein</fullName>
    </submittedName>
</protein>
<name>A0A5E5BYR8_9BURK</name>
<evidence type="ECO:0000256" key="1">
    <source>
        <dbReference type="SAM" id="Phobius"/>
    </source>
</evidence>
<accession>A0A5E5BYR8</accession>
<gene>
    <name evidence="2" type="ORF">PBR20603_03455</name>
</gene>
<keyword evidence="3" id="KW-1185">Reference proteome</keyword>
<dbReference type="Proteomes" id="UP000382040">
    <property type="component" value="Unassembled WGS sequence"/>
</dbReference>
<proteinExistence type="predicted"/>
<evidence type="ECO:0000313" key="3">
    <source>
        <dbReference type="Proteomes" id="UP000382040"/>
    </source>
</evidence>
<keyword evidence="1" id="KW-1133">Transmembrane helix</keyword>
<keyword evidence="1" id="KW-0472">Membrane</keyword>